<comment type="similarity">
    <text evidence="8">Belongs to the insect chemoreceptor superfamily. Gustatory receptor (GR) family.</text>
</comment>
<feature type="transmembrane region" description="Helical" evidence="8">
    <location>
        <begin position="266"/>
        <end position="286"/>
    </location>
</feature>
<evidence type="ECO:0000256" key="3">
    <source>
        <dbReference type="ARBA" id="ARBA00022692"/>
    </source>
</evidence>
<dbReference type="EMBL" id="OV651819">
    <property type="protein sequence ID" value="CAH1112904.1"/>
    <property type="molecule type" value="Genomic_DNA"/>
</dbReference>
<dbReference type="GO" id="GO:0007165">
    <property type="term" value="P:signal transduction"/>
    <property type="evidence" value="ECO:0007669"/>
    <property type="project" value="UniProtKB-KW"/>
</dbReference>
<dbReference type="GO" id="GO:0030425">
    <property type="term" value="C:dendrite"/>
    <property type="evidence" value="ECO:0007669"/>
    <property type="project" value="TreeGrafter"/>
</dbReference>
<dbReference type="GO" id="GO:0008049">
    <property type="term" value="P:male courtship behavior"/>
    <property type="evidence" value="ECO:0007669"/>
    <property type="project" value="TreeGrafter"/>
</dbReference>
<comment type="function">
    <text evidence="8">Gustatory receptor which mediates acceptance or avoidance behavior, depending on its substrates.</text>
</comment>
<reference evidence="9" key="1">
    <citation type="submission" date="2022-01" db="EMBL/GenBank/DDBJ databases">
        <authorList>
            <person name="King R."/>
        </authorList>
    </citation>
    <scope>NUCLEOTIDE SEQUENCE</scope>
</reference>
<evidence type="ECO:0000256" key="1">
    <source>
        <dbReference type="ARBA" id="ARBA00004651"/>
    </source>
</evidence>
<keyword evidence="5 8" id="KW-0472">Membrane</keyword>
<proteinExistence type="inferred from homology"/>
<dbReference type="OrthoDB" id="5795306at2759"/>
<keyword evidence="7 8" id="KW-0807">Transducer</keyword>
<dbReference type="Pfam" id="PF08395">
    <property type="entry name" value="7tm_7"/>
    <property type="match status" value="1"/>
</dbReference>
<dbReference type="PANTHER" id="PTHR21143:SF104">
    <property type="entry name" value="GUSTATORY RECEPTOR 8A-RELATED"/>
    <property type="match status" value="1"/>
</dbReference>
<evidence type="ECO:0000256" key="6">
    <source>
        <dbReference type="ARBA" id="ARBA00023170"/>
    </source>
</evidence>
<dbReference type="InterPro" id="IPR013604">
    <property type="entry name" value="7TM_chemorcpt"/>
</dbReference>
<gene>
    <name evidence="9" type="ORF">PSYICH_LOCUS13376</name>
</gene>
<evidence type="ECO:0000256" key="4">
    <source>
        <dbReference type="ARBA" id="ARBA00022989"/>
    </source>
</evidence>
<evidence type="ECO:0000256" key="5">
    <source>
        <dbReference type="ARBA" id="ARBA00023136"/>
    </source>
</evidence>
<evidence type="ECO:0000256" key="7">
    <source>
        <dbReference type="ARBA" id="ARBA00023224"/>
    </source>
</evidence>
<evidence type="ECO:0000313" key="10">
    <source>
        <dbReference type="Proteomes" id="UP001153636"/>
    </source>
</evidence>
<comment type="caution">
    <text evidence="8">Lacks conserved residue(s) required for the propagation of feature annotation.</text>
</comment>
<keyword evidence="2 8" id="KW-1003">Cell membrane</keyword>
<dbReference type="GO" id="GO:0005886">
    <property type="term" value="C:plasma membrane"/>
    <property type="evidence" value="ECO:0007669"/>
    <property type="project" value="UniProtKB-SubCell"/>
</dbReference>
<dbReference type="GO" id="GO:0007635">
    <property type="term" value="P:chemosensory behavior"/>
    <property type="evidence" value="ECO:0007669"/>
    <property type="project" value="TreeGrafter"/>
</dbReference>
<dbReference type="AlphaFoldDB" id="A0A9P0D6R2"/>
<sequence length="368" mass="42281">MISIKEDKQFLIYQRKKGRPGFMYGIDFKEFKITKRETRIMEQRKADVIRKEQSDREVEQMMQTAELVSTSSSSLESDVSVVPVAGTSTANIVIEHTSPEDMEFASLLSESPRVKRKRGFRNTMTTKLCAVLDKYPLTWHQNECFVKGLELVNTLKVVNDSADRGEDYNKLFTKNEQQKQYTFLRNYLESTIRSQRINLLIVKSNEGPNLNDAFILFKNLIKITNYMNKIFGWHVFFGMCSTVTTILYCVVCLIYGDGDDSDFSSLFIYIAHTVIYVVAIIFLVIYCEGIEIQSKNIVKTCYSHQESLSGTVLENQLLRFAEISEHLLPHFTAAGFVRVNKSLLSSIFSATITYLIIIIQFDISLKKK</sequence>
<dbReference type="GO" id="GO:0050909">
    <property type="term" value="P:sensory perception of taste"/>
    <property type="evidence" value="ECO:0007669"/>
    <property type="project" value="InterPro"/>
</dbReference>
<dbReference type="GO" id="GO:0030424">
    <property type="term" value="C:axon"/>
    <property type="evidence" value="ECO:0007669"/>
    <property type="project" value="TreeGrafter"/>
</dbReference>
<keyword evidence="3 8" id="KW-0812">Transmembrane</keyword>
<keyword evidence="10" id="KW-1185">Reference proteome</keyword>
<keyword evidence="4 8" id="KW-1133">Transmembrane helix</keyword>
<evidence type="ECO:0000313" key="9">
    <source>
        <dbReference type="EMBL" id="CAH1112904.1"/>
    </source>
</evidence>
<dbReference type="GO" id="GO:0043025">
    <property type="term" value="C:neuronal cell body"/>
    <property type="evidence" value="ECO:0007669"/>
    <property type="project" value="TreeGrafter"/>
</dbReference>
<keyword evidence="6 8" id="KW-0675">Receptor</keyword>
<evidence type="ECO:0000256" key="8">
    <source>
        <dbReference type="RuleBase" id="RU363108"/>
    </source>
</evidence>
<organism evidence="9 10">
    <name type="scientific">Psylliodes chrysocephalus</name>
    <dbReference type="NCBI Taxonomy" id="3402493"/>
    <lineage>
        <taxon>Eukaryota</taxon>
        <taxon>Metazoa</taxon>
        <taxon>Ecdysozoa</taxon>
        <taxon>Arthropoda</taxon>
        <taxon>Hexapoda</taxon>
        <taxon>Insecta</taxon>
        <taxon>Pterygota</taxon>
        <taxon>Neoptera</taxon>
        <taxon>Endopterygota</taxon>
        <taxon>Coleoptera</taxon>
        <taxon>Polyphaga</taxon>
        <taxon>Cucujiformia</taxon>
        <taxon>Chrysomeloidea</taxon>
        <taxon>Chrysomelidae</taxon>
        <taxon>Galerucinae</taxon>
        <taxon>Alticini</taxon>
        <taxon>Psylliodes</taxon>
    </lineage>
</organism>
<accession>A0A9P0D6R2</accession>
<protein>
    <recommendedName>
        <fullName evidence="8">Gustatory receptor</fullName>
    </recommendedName>
</protein>
<feature type="transmembrane region" description="Helical" evidence="8">
    <location>
        <begin position="343"/>
        <end position="363"/>
    </location>
</feature>
<dbReference type="PANTHER" id="PTHR21143">
    <property type="entry name" value="INVERTEBRATE GUSTATORY RECEPTOR"/>
    <property type="match status" value="1"/>
</dbReference>
<evidence type="ECO:0000256" key="2">
    <source>
        <dbReference type="ARBA" id="ARBA00022475"/>
    </source>
</evidence>
<dbReference type="Proteomes" id="UP001153636">
    <property type="component" value="Chromosome 7"/>
</dbReference>
<feature type="transmembrane region" description="Helical" evidence="8">
    <location>
        <begin position="231"/>
        <end position="254"/>
    </location>
</feature>
<name>A0A9P0D6R2_9CUCU</name>
<comment type="subcellular location">
    <subcellularLocation>
        <location evidence="1 8">Cell membrane</location>
        <topology evidence="1 8">Multi-pass membrane protein</topology>
    </subcellularLocation>
</comment>